<evidence type="ECO:0000313" key="3">
    <source>
        <dbReference type="Proteomes" id="UP000007881"/>
    </source>
</evidence>
<accession>I0IAD9</accession>
<feature type="region of interest" description="Disordered" evidence="1">
    <location>
        <begin position="303"/>
        <end position="325"/>
    </location>
</feature>
<dbReference type="Gene3D" id="3.40.50.1110">
    <property type="entry name" value="SGNH hydrolase"/>
    <property type="match status" value="1"/>
</dbReference>
<dbReference type="HOGENOM" id="CLU_854877_0_0_0"/>
<protein>
    <recommendedName>
        <fullName evidence="4">SGNH hydrolase-type esterase domain-containing protein</fullName>
    </recommendedName>
</protein>
<dbReference type="STRING" id="1142394.PSMK_00680"/>
<evidence type="ECO:0008006" key="4">
    <source>
        <dbReference type="Google" id="ProtNLM"/>
    </source>
</evidence>
<organism evidence="2 3">
    <name type="scientific">Phycisphaera mikurensis (strain NBRC 102666 / KCTC 22515 / FYK2301M01)</name>
    <dbReference type="NCBI Taxonomy" id="1142394"/>
    <lineage>
        <taxon>Bacteria</taxon>
        <taxon>Pseudomonadati</taxon>
        <taxon>Planctomycetota</taxon>
        <taxon>Phycisphaerae</taxon>
        <taxon>Phycisphaerales</taxon>
        <taxon>Phycisphaeraceae</taxon>
        <taxon>Phycisphaera</taxon>
    </lineage>
</organism>
<evidence type="ECO:0000256" key="1">
    <source>
        <dbReference type="SAM" id="MobiDB-lite"/>
    </source>
</evidence>
<dbReference type="SUPFAM" id="SSF52266">
    <property type="entry name" value="SGNH hydrolase"/>
    <property type="match status" value="1"/>
</dbReference>
<dbReference type="Proteomes" id="UP000007881">
    <property type="component" value="Chromosome"/>
</dbReference>
<dbReference type="AlphaFoldDB" id="I0IAD9"/>
<feature type="compositionally biased region" description="Polar residues" evidence="1">
    <location>
        <begin position="309"/>
        <end position="325"/>
    </location>
</feature>
<dbReference type="InterPro" id="IPR036514">
    <property type="entry name" value="SGNH_hydro_sf"/>
</dbReference>
<keyword evidence="3" id="KW-1185">Reference proteome</keyword>
<proteinExistence type="predicted"/>
<sequence length="325" mass="36564">MLAVLLLAAAEACVRWFERSAWIPPPSSFDGLVNSRLAEMEGRDFADAFWLLGNSTLAEGLDAGEVARELGAPAWPLPHGSASLAGSMSLLRMYLDRLDSPLRVVIFVTVDDLNLHGLRAERSQKYLNYQPSRVPWVRENVRLVGNGPRVRQFLSGFAKSMLRGRFSLDFVVRKGTGTYDGRPIRDNDGNHDRLFRDFEPDLDSISALRRLSADAGLPPPVLVLMPVTDEHIRFRERFRPGWSYDAFRADLRRACVASGVVFVDVGEPLDRHAWFRDTYHLNDEGKARMSPEIGRRIAEALRLERHSGRTQAQADPNPGSRRQSS</sequence>
<reference evidence="2 3" key="1">
    <citation type="submission" date="2012-02" db="EMBL/GenBank/DDBJ databases">
        <title>Complete genome sequence of Phycisphaera mikurensis NBRC 102666.</title>
        <authorList>
            <person name="Ankai A."/>
            <person name="Hosoyama A."/>
            <person name="Terui Y."/>
            <person name="Sekine M."/>
            <person name="Fukai R."/>
            <person name="Kato Y."/>
            <person name="Nakamura S."/>
            <person name="Yamada-Narita S."/>
            <person name="Kawakoshi A."/>
            <person name="Fukunaga Y."/>
            <person name="Yamazaki S."/>
            <person name="Fujita N."/>
        </authorList>
    </citation>
    <scope>NUCLEOTIDE SEQUENCE [LARGE SCALE GENOMIC DNA]</scope>
    <source>
        <strain evidence="3">NBRC 102666 / KCTC 22515 / FYK2301M01</strain>
    </source>
</reference>
<evidence type="ECO:0000313" key="2">
    <source>
        <dbReference type="EMBL" id="BAM02227.1"/>
    </source>
</evidence>
<dbReference type="KEGG" id="phm:PSMK_00680"/>
<name>I0IAD9_PHYMF</name>
<dbReference type="EMBL" id="AP012338">
    <property type="protein sequence ID" value="BAM02227.1"/>
    <property type="molecule type" value="Genomic_DNA"/>
</dbReference>
<dbReference type="GO" id="GO:0016788">
    <property type="term" value="F:hydrolase activity, acting on ester bonds"/>
    <property type="evidence" value="ECO:0007669"/>
    <property type="project" value="UniProtKB-ARBA"/>
</dbReference>
<gene>
    <name evidence="2" type="ordered locus">PSMK_00680</name>
</gene>